<dbReference type="EMBL" id="JAVBIK010000001">
    <property type="protein sequence ID" value="MDT7518141.1"/>
    <property type="molecule type" value="Genomic_DNA"/>
</dbReference>
<name>A0ABU3KK33_9BURK</name>
<feature type="transmembrane region" description="Helical" evidence="2">
    <location>
        <begin position="12"/>
        <end position="30"/>
    </location>
</feature>
<keyword evidence="4" id="KW-1185">Reference proteome</keyword>
<proteinExistence type="predicted"/>
<keyword evidence="2" id="KW-0472">Membrane</keyword>
<sequence length="168" mass="18520">MDIIKTITDWPVIVQGALGSALFWVILETGQRLLKQATSRFSSDQMAANYFALAAHEAEGKFGEKARFMCLYAALHYCSKAAIVIVLSLVLGQVFGIFATVGYLLAVFFLFRALAFVPHTASWGTTVQRESKFKDVVTAIRSDKSTPPRDTNKVSESNPPVPSIKRET</sequence>
<protein>
    <recommendedName>
        <fullName evidence="5">MAPEG family protein</fullName>
    </recommendedName>
</protein>
<feature type="compositionally biased region" description="Basic and acidic residues" evidence="1">
    <location>
        <begin position="141"/>
        <end position="153"/>
    </location>
</feature>
<dbReference type="RefSeq" id="WP_313873921.1">
    <property type="nucleotide sequence ID" value="NZ_JAVBIK010000001.1"/>
</dbReference>
<evidence type="ECO:0008006" key="5">
    <source>
        <dbReference type="Google" id="ProtNLM"/>
    </source>
</evidence>
<feature type="region of interest" description="Disordered" evidence="1">
    <location>
        <begin position="141"/>
        <end position="168"/>
    </location>
</feature>
<evidence type="ECO:0000256" key="1">
    <source>
        <dbReference type="SAM" id="MobiDB-lite"/>
    </source>
</evidence>
<keyword evidence="2" id="KW-0812">Transmembrane</keyword>
<evidence type="ECO:0000313" key="3">
    <source>
        <dbReference type="EMBL" id="MDT7518141.1"/>
    </source>
</evidence>
<evidence type="ECO:0000313" key="4">
    <source>
        <dbReference type="Proteomes" id="UP001321700"/>
    </source>
</evidence>
<keyword evidence="2" id="KW-1133">Transmembrane helix</keyword>
<comment type="caution">
    <text evidence="3">The sequence shown here is derived from an EMBL/GenBank/DDBJ whole genome shotgun (WGS) entry which is preliminary data.</text>
</comment>
<feature type="transmembrane region" description="Helical" evidence="2">
    <location>
        <begin position="70"/>
        <end position="91"/>
    </location>
</feature>
<evidence type="ECO:0000256" key="2">
    <source>
        <dbReference type="SAM" id="Phobius"/>
    </source>
</evidence>
<reference evidence="3 4" key="1">
    <citation type="submission" date="2023-08" db="EMBL/GenBank/DDBJ databases">
        <title>Rhodoferax potami sp. nov. and Rhodoferax mekongensis sp. nov., isolated from the Mekong River in Thailand.</title>
        <authorList>
            <person name="Kitikhun S."/>
            <person name="Charoenyingcharoen P."/>
            <person name="Siriarchawattana P."/>
            <person name="Likhitrattanapisal S."/>
            <person name="Nilsakha T."/>
            <person name="Chanpet A."/>
            <person name="Rattanawaree P."/>
            <person name="Ingsriswang S."/>
        </authorList>
    </citation>
    <scope>NUCLEOTIDE SEQUENCE [LARGE SCALE GENOMIC DNA]</scope>
    <source>
        <strain evidence="3 4">TBRC 17660</strain>
    </source>
</reference>
<gene>
    <name evidence="3" type="ORF">RAE19_05235</name>
</gene>
<organism evidence="3 4">
    <name type="scientific">Rhodoferax potami</name>
    <dbReference type="NCBI Taxonomy" id="3068338"/>
    <lineage>
        <taxon>Bacteria</taxon>
        <taxon>Pseudomonadati</taxon>
        <taxon>Pseudomonadota</taxon>
        <taxon>Betaproteobacteria</taxon>
        <taxon>Burkholderiales</taxon>
        <taxon>Comamonadaceae</taxon>
        <taxon>Rhodoferax</taxon>
    </lineage>
</organism>
<dbReference type="Proteomes" id="UP001321700">
    <property type="component" value="Unassembled WGS sequence"/>
</dbReference>
<accession>A0ABU3KK33</accession>
<feature type="transmembrane region" description="Helical" evidence="2">
    <location>
        <begin position="97"/>
        <end position="117"/>
    </location>
</feature>